<gene>
    <name evidence="1" type="ORF">E1742_11635</name>
</gene>
<dbReference type="EMBL" id="CP038026">
    <property type="protein sequence ID" value="QBQ36745.1"/>
    <property type="molecule type" value="Genomic_DNA"/>
</dbReference>
<accession>A0ABX5SAZ2</accession>
<evidence type="ECO:0000313" key="2">
    <source>
        <dbReference type="Proteomes" id="UP000294359"/>
    </source>
</evidence>
<name>A0ABX5SAZ2_9BURK</name>
<dbReference type="GO" id="GO:0003677">
    <property type="term" value="F:DNA binding"/>
    <property type="evidence" value="ECO:0007669"/>
    <property type="project" value="UniProtKB-KW"/>
</dbReference>
<evidence type="ECO:0000313" key="1">
    <source>
        <dbReference type="EMBL" id="QBQ36745.1"/>
    </source>
</evidence>
<sequence>MTDCTTPPPAIDSRQSFPSLLTETRHAVDTATAAFHLGRQAQTLRKWACLDCGPLRPVRVNRRLAWVVADIKRLLEAK</sequence>
<organism evidence="1 2">
    <name type="scientific">Pseudoduganella plicata</name>
    <dbReference type="NCBI Taxonomy" id="321984"/>
    <lineage>
        <taxon>Bacteria</taxon>
        <taxon>Pseudomonadati</taxon>
        <taxon>Pseudomonadota</taxon>
        <taxon>Betaproteobacteria</taxon>
        <taxon>Burkholderiales</taxon>
        <taxon>Oxalobacteraceae</taxon>
        <taxon>Telluria group</taxon>
        <taxon>Pseudoduganella</taxon>
    </lineage>
</organism>
<keyword evidence="1" id="KW-0238">DNA-binding</keyword>
<proteinExistence type="predicted"/>
<dbReference type="Proteomes" id="UP000294359">
    <property type="component" value="Chromosome"/>
</dbReference>
<reference evidence="1 2" key="1">
    <citation type="submission" date="2019-03" db="EMBL/GenBank/DDBJ databases">
        <title>Draft Genome Sequences of Six Type Strains of the Genus Massilia.</title>
        <authorList>
            <person name="Miess H."/>
            <person name="Frediansyhah A."/>
            <person name="Gross H."/>
        </authorList>
    </citation>
    <scope>NUCLEOTIDE SEQUENCE [LARGE SCALE GENOMIC DNA]</scope>
    <source>
        <strain evidence="1 2">DSM 17505</strain>
    </source>
</reference>
<protein>
    <submittedName>
        <fullName evidence="1">DNA-binding protein</fullName>
    </submittedName>
</protein>
<keyword evidence="2" id="KW-1185">Reference proteome</keyword>